<organism evidence="1 2">
    <name type="scientific">Marinovum algicola</name>
    <dbReference type="NCBI Taxonomy" id="42444"/>
    <lineage>
        <taxon>Bacteria</taxon>
        <taxon>Pseudomonadati</taxon>
        <taxon>Pseudomonadota</taxon>
        <taxon>Alphaproteobacteria</taxon>
        <taxon>Rhodobacterales</taxon>
        <taxon>Roseobacteraceae</taxon>
        <taxon>Marinovum</taxon>
    </lineage>
</organism>
<gene>
    <name evidence="1" type="ORF">SAMN04487940_102445</name>
</gene>
<sequence>MMLARILADLRHAETGTAPEAAARAGFVRWVLSLPPGVPVSAAAAAAAVRVRPQAGQGRAVALFLKCLDEACVTANIAPERRGGARARRRGRA</sequence>
<dbReference type="EMBL" id="FNYY01000002">
    <property type="protein sequence ID" value="SEI94724.1"/>
    <property type="molecule type" value="Genomic_DNA"/>
</dbReference>
<name>A0A975W7Z4_9RHOB</name>
<comment type="caution">
    <text evidence="1">The sequence shown here is derived from an EMBL/GenBank/DDBJ whole genome shotgun (WGS) entry which is preliminary data.</text>
</comment>
<evidence type="ECO:0000313" key="2">
    <source>
        <dbReference type="Proteomes" id="UP000182932"/>
    </source>
</evidence>
<dbReference type="RefSeq" id="WP_074835347.1">
    <property type="nucleotide sequence ID" value="NZ_CATLQZ010000001.1"/>
</dbReference>
<dbReference type="AlphaFoldDB" id="A0A975W7Z4"/>
<keyword evidence="2" id="KW-1185">Reference proteome</keyword>
<dbReference type="GeneID" id="80817298"/>
<reference evidence="1 2" key="1">
    <citation type="submission" date="2016-10" db="EMBL/GenBank/DDBJ databases">
        <authorList>
            <person name="Varghese N."/>
            <person name="Submissions S."/>
        </authorList>
    </citation>
    <scope>NUCLEOTIDE SEQUENCE [LARGE SCALE GENOMIC DNA]</scope>
    <source>
        <strain evidence="1 2">FF3</strain>
    </source>
</reference>
<dbReference type="Proteomes" id="UP000182932">
    <property type="component" value="Unassembled WGS sequence"/>
</dbReference>
<protein>
    <submittedName>
        <fullName evidence="1">Uncharacterized protein</fullName>
    </submittedName>
</protein>
<evidence type="ECO:0000313" key="1">
    <source>
        <dbReference type="EMBL" id="SEI94724.1"/>
    </source>
</evidence>
<proteinExistence type="predicted"/>
<accession>A0A975W7Z4</accession>